<evidence type="ECO:0000256" key="8">
    <source>
        <dbReference type="ARBA" id="ARBA00022842"/>
    </source>
</evidence>
<keyword evidence="8" id="KW-0460">Magnesium</keyword>
<keyword evidence="15" id="KW-1185">Reference proteome</keyword>
<dbReference type="InterPro" id="IPR023214">
    <property type="entry name" value="HAD_sf"/>
</dbReference>
<evidence type="ECO:0000313" key="14">
    <source>
        <dbReference type="EMBL" id="NYI41602.1"/>
    </source>
</evidence>
<proteinExistence type="inferred from homology"/>
<keyword evidence="9" id="KW-0718">Serine biosynthesis</keyword>
<dbReference type="InterPro" id="IPR050582">
    <property type="entry name" value="HAD-like_SerB"/>
</dbReference>
<dbReference type="NCBIfam" id="TIGR00338">
    <property type="entry name" value="serB"/>
    <property type="match status" value="1"/>
</dbReference>
<comment type="pathway">
    <text evidence="2">Amino-acid biosynthesis; L-serine biosynthesis; L-serine from 3-phospho-D-glycerate: step 3/3.</text>
</comment>
<dbReference type="GO" id="GO:0000287">
    <property type="term" value="F:magnesium ion binding"/>
    <property type="evidence" value="ECO:0007669"/>
    <property type="project" value="TreeGrafter"/>
</dbReference>
<evidence type="ECO:0000256" key="2">
    <source>
        <dbReference type="ARBA" id="ARBA00005135"/>
    </source>
</evidence>
<comment type="cofactor">
    <cofactor evidence="1">
        <name>Mg(2+)</name>
        <dbReference type="ChEBI" id="CHEBI:18420"/>
    </cofactor>
</comment>
<evidence type="ECO:0000313" key="15">
    <source>
        <dbReference type="Proteomes" id="UP000547973"/>
    </source>
</evidence>
<dbReference type="EMBL" id="JACBZO010000001">
    <property type="protein sequence ID" value="NYI41602.1"/>
    <property type="molecule type" value="Genomic_DNA"/>
</dbReference>
<dbReference type="GO" id="GO:0005737">
    <property type="term" value="C:cytoplasm"/>
    <property type="evidence" value="ECO:0007669"/>
    <property type="project" value="TreeGrafter"/>
</dbReference>
<dbReference type="SUPFAM" id="SSF56784">
    <property type="entry name" value="HAD-like"/>
    <property type="match status" value="1"/>
</dbReference>
<dbReference type="SFLD" id="SFLDS00003">
    <property type="entry name" value="Haloacid_Dehalogenase"/>
    <property type="match status" value="1"/>
</dbReference>
<dbReference type="EC" id="3.1.3.3" evidence="4"/>
<dbReference type="PANTHER" id="PTHR43344">
    <property type="entry name" value="PHOSPHOSERINE PHOSPHATASE"/>
    <property type="match status" value="1"/>
</dbReference>
<protein>
    <recommendedName>
        <fullName evidence="4">phosphoserine phosphatase</fullName>
        <ecNumber evidence="4">3.1.3.3</ecNumber>
    </recommendedName>
    <alternativeName>
        <fullName evidence="10">O-phosphoserine phosphohydrolase</fullName>
    </alternativeName>
</protein>
<dbReference type="RefSeq" id="WP_179397972.1">
    <property type="nucleotide sequence ID" value="NZ_JACBZO010000001.1"/>
</dbReference>
<organism evidence="14 15">
    <name type="scientific">Demequina lutea</name>
    <dbReference type="NCBI Taxonomy" id="431489"/>
    <lineage>
        <taxon>Bacteria</taxon>
        <taxon>Bacillati</taxon>
        <taxon>Actinomycetota</taxon>
        <taxon>Actinomycetes</taxon>
        <taxon>Micrococcales</taxon>
        <taxon>Demequinaceae</taxon>
        <taxon>Demequina</taxon>
    </lineage>
</organism>
<sequence length="215" mass="22225">MSEGRLLVLDVDSTLIQQEVIELLAARAGSLVEVAAITDRAMRGELDFAESLKKRVATLKGLPLTVFADVAAEVALTPGAAELVATAQEAGWTVGLVSGGFEEVVSTIASRVNVTHFVANRLEVLDGVLTGRTVGPVIDRNAKAVALLAFARAAGVAIEDTVAIGDGANDLGMMDVAGLSVAFSAKPVVRDRADIAIDGPRLDVAWPLIAARSVA</sequence>
<keyword evidence="5" id="KW-0028">Amino-acid biosynthesis</keyword>
<feature type="active site" description="Proton donor" evidence="13">
    <location>
        <position position="12"/>
    </location>
</feature>
<dbReference type="SFLD" id="SFLDF00029">
    <property type="entry name" value="phosphoserine_phosphatase"/>
    <property type="match status" value="1"/>
</dbReference>
<dbReference type="Proteomes" id="UP000547973">
    <property type="component" value="Unassembled WGS sequence"/>
</dbReference>
<evidence type="ECO:0000256" key="5">
    <source>
        <dbReference type="ARBA" id="ARBA00022605"/>
    </source>
</evidence>
<evidence type="ECO:0000256" key="11">
    <source>
        <dbReference type="ARBA" id="ARBA00048138"/>
    </source>
</evidence>
<comment type="caution">
    <text evidence="14">The sequence shown here is derived from an EMBL/GenBank/DDBJ whole genome shotgun (WGS) entry which is preliminary data.</text>
</comment>
<gene>
    <name evidence="14" type="ORF">BKA03_001721</name>
</gene>
<keyword evidence="6" id="KW-0479">Metal-binding</keyword>
<evidence type="ECO:0000256" key="3">
    <source>
        <dbReference type="ARBA" id="ARBA00009184"/>
    </source>
</evidence>
<evidence type="ECO:0000256" key="10">
    <source>
        <dbReference type="ARBA" id="ARBA00031693"/>
    </source>
</evidence>
<dbReference type="SFLD" id="SFLDG01137">
    <property type="entry name" value="C1.6.1:_Phosphoserine_Phosphat"/>
    <property type="match status" value="1"/>
</dbReference>
<dbReference type="UniPathway" id="UPA00135">
    <property type="reaction ID" value="UER00198"/>
</dbReference>
<comment type="catalytic activity">
    <reaction evidence="11">
        <text>O-phospho-L-serine + H2O = L-serine + phosphate</text>
        <dbReference type="Rhea" id="RHEA:21208"/>
        <dbReference type="ChEBI" id="CHEBI:15377"/>
        <dbReference type="ChEBI" id="CHEBI:33384"/>
        <dbReference type="ChEBI" id="CHEBI:43474"/>
        <dbReference type="ChEBI" id="CHEBI:57524"/>
        <dbReference type="EC" id="3.1.3.3"/>
    </reaction>
</comment>
<dbReference type="Pfam" id="PF12710">
    <property type="entry name" value="HAD"/>
    <property type="match status" value="1"/>
</dbReference>
<dbReference type="SFLD" id="SFLDG01136">
    <property type="entry name" value="C1.6:_Phosphoserine_Phosphatas"/>
    <property type="match status" value="1"/>
</dbReference>
<evidence type="ECO:0000256" key="4">
    <source>
        <dbReference type="ARBA" id="ARBA00012640"/>
    </source>
</evidence>
<feature type="active site" description="Nucleophile" evidence="13">
    <location>
        <position position="10"/>
    </location>
</feature>
<dbReference type="Gene3D" id="3.40.50.1000">
    <property type="entry name" value="HAD superfamily/HAD-like"/>
    <property type="match status" value="1"/>
</dbReference>
<evidence type="ECO:0000256" key="1">
    <source>
        <dbReference type="ARBA" id="ARBA00001946"/>
    </source>
</evidence>
<keyword evidence="7 14" id="KW-0378">Hydrolase</keyword>
<dbReference type="GO" id="GO:0036424">
    <property type="term" value="F:L-phosphoserine phosphatase activity"/>
    <property type="evidence" value="ECO:0007669"/>
    <property type="project" value="InterPro"/>
</dbReference>
<evidence type="ECO:0000256" key="13">
    <source>
        <dbReference type="PIRSR" id="PIRSR604469-1"/>
    </source>
</evidence>
<accession>A0A7Y9ZA36</accession>
<dbReference type="PANTHER" id="PTHR43344:SF2">
    <property type="entry name" value="PHOSPHOSERINE PHOSPHATASE"/>
    <property type="match status" value="1"/>
</dbReference>
<evidence type="ECO:0000256" key="7">
    <source>
        <dbReference type="ARBA" id="ARBA00022801"/>
    </source>
</evidence>
<evidence type="ECO:0000256" key="9">
    <source>
        <dbReference type="ARBA" id="ARBA00023299"/>
    </source>
</evidence>
<comment type="similarity">
    <text evidence="3">Belongs to the HAD-like hydrolase superfamily. SerB family.</text>
</comment>
<dbReference type="InterPro" id="IPR004469">
    <property type="entry name" value="PSP"/>
</dbReference>
<evidence type="ECO:0000256" key="6">
    <source>
        <dbReference type="ARBA" id="ARBA00022723"/>
    </source>
</evidence>
<dbReference type="AlphaFoldDB" id="A0A7Y9ZA36"/>
<reference evidence="14 15" key="1">
    <citation type="submission" date="2020-07" db="EMBL/GenBank/DDBJ databases">
        <title>Sequencing the genomes of 1000 actinobacteria strains.</title>
        <authorList>
            <person name="Klenk H.-P."/>
        </authorList>
    </citation>
    <scope>NUCLEOTIDE SEQUENCE [LARGE SCALE GENOMIC DNA]</scope>
    <source>
        <strain evidence="14 15">DSM 19970</strain>
    </source>
</reference>
<evidence type="ECO:0000256" key="12">
    <source>
        <dbReference type="ARBA" id="ARBA00048523"/>
    </source>
</evidence>
<dbReference type="InterPro" id="IPR036412">
    <property type="entry name" value="HAD-like_sf"/>
</dbReference>
<dbReference type="GO" id="GO:0006564">
    <property type="term" value="P:L-serine biosynthetic process"/>
    <property type="evidence" value="ECO:0007669"/>
    <property type="project" value="UniProtKB-KW"/>
</dbReference>
<dbReference type="NCBIfam" id="TIGR01488">
    <property type="entry name" value="HAD-SF-IB"/>
    <property type="match status" value="1"/>
</dbReference>
<comment type="catalytic activity">
    <reaction evidence="12">
        <text>O-phospho-D-serine + H2O = D-serine + phosphate</text>
        <dbReference type="Rhea" id="RHEA:24873"/>
        <dbReference type="ChEBI" id="CHEBI:15377"/>
        <dbReference type="ChEBI" id="CHEBI:35247"/>
        <dbReference type="ChEBI" id="CHEBI:43474"/>
        <dbReference type="ChEBI" id="CHEBI:58680"/>
        <dbReference type="EC" id="3.1.3.3"/>
    </reaction>
</comment>
<name>A0A7Y9ZA36_9MICO</name>